<dbReference type="AlphaFoldDB" id="A0A368QR85"/>
<accession>A0A368QR85</accession>
<dbReference type="Pfam" id="PF14226">
    <property type="entry name" value="DIOX_N"/>
    <property type="match status" value="1"/>
</dbReference>
<feature type="domain" description="Non-haem dioxygenase N-terminal" evidence="4">
    <location>
        <begin position="47"/>
        <end position="110"/>
    </location>
</feature>
<dbReference type="EMBL" id="CM003531">
    <property type="protein sequence ID" value="RCV20422.1"/>
    <property type="molecule type" value="Genomic_DNA"/>
</dbReference>
<dbReference type="Gene3D" id="2.60.120.330">
    <property type="entry name" value="B-lactam Antibiotic, Isopenicillin N Synthase, Chain"/>
    <property type="match status" value="1"/>
</dbReference>
<keyword evidence="1" id="KW-0479">Metal-binding</keyword>
<dbReference type="InterPro" id="IPR026992">
    <property type="entry name" value="DIOX_N"/>
</dbReference>
<dbReference type="GO" id="GO:0016491">
    <property type="term" value="F:oxidoreductase activity"/>
    <property type="evidence" value="ECO:0007669"/>
    <property type="project" value="UniProtKB-KW"/>
</dbReference>
<name>A0A368QR85_SETIT</name>
<proteinExistence type="predicted"/>
<organism evidence="5">
    <name type="scientific">Setaria italica</name>
    <name type="common">Foxtail millet</name>
    <name type="synonym">Panicum italicum</name>
    <dbReference type="NCBI Taxonomy" id="4555"/>
    <lineage>
        <taxon>Eukaryota</taxon>
        <taxon>Viridiplantae</taxon>
        <taxon>Streptophyta</taxon>
        <taxon>Embryophyta</taxon>
        <taxon>Tracheophyta</taxon>
        <taxon>Spermatophyta</taxon>
        <taxon>Magnoliopsida</taxon>
        <taxon>Liliopsida</taxon>
        <taxon>Poales</taxon>
        <taxon>Poaceae</taxon>
        <taxon>PACMAD clade</taxon>
        <taxon>Panicoideae</taxon>
        <taxon>Panicodae</taxon>
        <taxon>Paniceae</taxon>
        <taxon>Cenchrinae</taxon>
        <taxon>Setaria</taxon>
    </lineage>
</organism>
<keyword evidence="3" id="KW-0408">Iron</keyword>
<evidence type="ECO:0000259" key="4">
    <source>
        <dbReference type="Pfam" id="PF14226"/>
    </source>
</evidence>
<dbReference type="GO" id="GO:0046872">
    <property type="term" value="F:metal ion binding"/>
    <property type="evidence" value="ECO:0007669"/>
    <property type="project" value="UniProtKB-KW"/>
</dbReference>
<keyword evidence="2" id="KW-0560">Oxidoreductase</keyword>
<dbReference type="SUPFAM" id="SSF51197">
    <property type="entry name" value="Clavaminate synthase-like"/>
    <property type="match status" value="1"/>
</dbReference>
<dbReference type="OrthoDB" id="691487at2759"/>
<dbReference type="InterPro" id="IPR050295">
    <property type="entry name" value="Plant_2OG-oxidoreductases"/>
</dbReference>
<evidence type="ECO:0000256" key="3">
    <source>
        <dbReference type="ARBA" id="ARBA00023004"/>
    </source>
</evidence>
<evidence type="ECO:0000256" key="2">
    <source>
        <dbReference type="ARBA" id="ARBA00023002"/>
    </source>
</evidence>
<dbReference type="PANTHER" id="PTHR47991">
    <property type="entry name" value="OXOGLUTARATE/IRON-DEPENDENT DIOXYGENASE"/>
    <property type="match status" value="1"/>
</dbReference>
<sequence>MADESWRLPTPVQELAARAVEPQNQFVLREQVRRGTLLLPTDMPEPIPIIDLSRLPAADESAKLQSALQNWGLFVATNHGIEASLMDAMMGASRDFFHQPLEEKQKYSNLIDGKRFQVKDSGLHDRLHLRVEPEDERNLTYWPKHPESFRLSIHFPDISSNVMVCCIMQKRKKNISRLSVHVKSLMHSEQ</sequence>
<dbReference type="InterPro" id="IPR027443">
    <property type="entry name" value="IPNS-like_sf"/>
</dbReference>
<gene>
    <name evidence="5" type="ORF">SETIT_4G054600v2</name>
</gene>
<protein>
    <recommendedName>
        <fullName evidence="4">Non-haem dioxygenase N-terminal domain-containing protein</fullName>
    </recommendedName>
</protein>
<reference evidence="5" key="2">
    <citation type="submission" date="2015-07" db="EMBL/GenBank/DDBJ databases">
        <authorList>
            <person name="Noorani M."/>
        </authorList>
    </citation>
    <scope>NUCLEOTIDE SEQUENCE</scope>
    <source>
        <strain evidence="5">Yugu1</strain>
    </source>
</reference>
<evidence type="ECO:0000313" key="5">
    <source>
        <dbReference type="EMBL" id="RCV20422.1"/>
    </source>
</evidence>
<reference evidence="5" key="1">
    <citation type="journal article" date="2012" name="Nat. Biotechnol.">
        <title>Reference genome sequence of the model plant Setaria.</title>
        <authorList>
            <person name="Bennetzen J.L."/>
            <person name="Schmutz J."/>
            <person name="Wang H."/>
            <person name="Percifield R."/>
            <person name="Hawkins J."/>
            <person name="Pontaroli A.C."/>
            <person name="Estep M."/>
            <person name="Feng L."/>
            <person name="Vaughn J.N."/>
            <person name="Grimwood J."/>
            <person name="Jenkins J."/>
            <person name="Barry K."/>
            <person name="Lindquist E."/>
            <person name="Hellsten U."/>
            <person name="Deshpande S."/>
            <person name="Wang X."/>
            <person name="Wu X."/>
            <person name="Mitros T."/>
            <person name="Triplett J."/>
            <person name="Yang X."/>
            <person name="Ye C.Y."/>
            <person name="Mauro-Herrera M."/>
            <person name="Wang L."/>
            <person name="Li P."/>
            <person name="Sharma M."/>
            <person name="Sharma R."/>
            <person name="Ronald P.C."/>
            <person name="Panaud O."/>
            <person name="Kellogg E.A."/>
            <person name="Brutnell T.P."/>
            <person name="Doust A.N."/>
            <person name="Tuskan G.A."/>
            <person name="Rokhsar D."/>
            <person name="Devos K.M."/>
        </authorList>
    </citation>
    <scope>NUCLEOTIDE SEQUENCE [LARGE SCALE GENOMIC DNA]</scope>
    <source>
        <strain evidence="5">Yugu1</strain>
    </source>
</reference>
<evidence type="ECO:0000256" key="1">
    <source>
        <dbReference type="ARBA" id="ARBA00022723"/>
    </source>
</evidence>